<dbReference type="AlphaFoldDB" id="A0AAD1I0U1"/>
<organism evidence="1 2">
    <name type="scientific">Mycolicibacter terrae</name>
    <dbReference type="NCBI Taxonomy" id="1788"/>
    <lineage>
        <taxon>Bacteria</taxon>
        <taxon>Bacillati</taxon>
        <taxon>Actinomycetota</taxon>
        <taxon>Actinomycetes</taxon>
        <taxon>Mycobacteriales</taxon>
        <taxon>Mycobacteriaceae</taxon>
        <taxon>Mycolicibacter</taxon>
    </lineage>
</organism>
<name>A0AAD1I0U1_9MYCO</name>
<reference evidence="1 2" key="1">
    <citation type="journal article" date="2019" name="Emerg. Microbes Infect.">
        <title>Comprehensive subspecies identification of 175 nontuberculous mycobacteria species based on 7547 genomic profiles.</title>
        <authorList>
            <person name="Matsumoto Y."/>
            <person name="Kinjo T."/>
            <person name="Motooka D."/>
            <person name="Nabeya D."/>
            <person name="Jung N."/>
            <person name="Uechi K."/>
            <person name="Horii T."/>
            <person name="Iida T."/>
            <person name="Fujita J."/>
            <person name="Nakamura S."/>
        </authorList>
    </citation>
    <scope>NUCLEOTIDE SEQUENCE [LARGE SCALE GENOMIC DNA]</scope>
    <source>
        <strain evidence="1 2">JCM 12143</strain>
    </source>
</reference>
<protein>
    <submittedName>
        <fullName evidence="1">Uncharacterized protein</fullName>
    </submittedName>
</protein>
<gene>
    <name evidence="1" type="ORF">MTER_11470</name>
</gene>
<dbReference type="RefSeq" id="WP_095174232.1">
    <property type="nucleotide sequence ID" value="NZ_AP022564.1"/>
</dbReference>
<accession>A0AAD1I0U1</accession>
<evidence type="ECO:0000313" key="1">
    <source>
        <dbReference type="EMBL" id="BBX21736.1"/>
    </source>
</evidence>
<dbReference type="Proteomes" id="UP000467636">
    <property type="component" value="Chromosome"/>
</dbReference>
<proteinExistence type="predicted"/>
<keyword evidence="2" id="KW-1185">Reference proteome</keyword>
<sequence>MPLMPGARLRTATSACEVLVVRAPATDESLTCAGGVMACDIKSGVASDEQPDIVLGKRYADDPSGLEVLCVKAGRGPLRFGARDLVMRAPKALPSSD</sequence>
<evidence type="ECO:0000313" key="2">
    <source>
        <dbReference type="Proteomes" id="UP000467636"/>
    </source>
</evidence>
<dbReference type="EMBL" id="AP022564">
    <property type="protein sequence ID" value="BBX21736.1"/>
    <property type="molecule type" value="Genomic_DNA"/>
</dbReference>